<dbReference type="Pfam" id="PF00294">
    <property type="entry name" value="PfkB"/>
    <property type="match status" value="1"/>
</dbReference>
<feature type="domain" description="Carbohydrate kinase PfkB" evidence="4">
    <location>
        <begin position="24"/>
        <end position="282"/>
    </location>
</feature>
<evidence type="ECO:0000256" key="2">
    <source>
        <dbReference type="ARBA" id="ARBA00022679"/>
    </source>
</evidence>
<dbReference type="EMBL" id="FNNO01000001">
    <property type="protein sequence ID" value="SDW19350.1"/>
    <property type="molecule type" value="Genomic_DNA"/>
</dbReference>
<keyword evidence="2" id="KW-0808">Transferase</keyword>
<comment type="caution">
    <text evidence="5">The sequence shown here is derived from an EMBL/GenBank/DDBJ whole genome shotgun (WGS) entry which is preliminary data.</text>
</comment>
<dbReference type="Gene3D" id="3.40.1190.20">
    <property type="match status" value="1"/>
</dbReference>
<dbReference type="RefSeq" id="WP_092721610.1">
    <property type="nucleotide sequence ID" value="NZ_FNNO01000001.1"/>
</dbReference>
<dbReference type="PANTHER" id="PTHR43085">
    <property type="entry name" value="HEXOKINASE FAMILY MEMBER"/>
    <property type="match status" value="1"/>
</dbReference>
<dbReference type="Proteomes" id="UP000198711">
    <property type="component" value="Unassembled WGS sequence"/>
</dbReference>
<dbReference type="CDD" id="cd01167">
    <property type="entry name" value="bac_FRK"/>
    <property type="match status" value="1"/>
</dbReference>
<evidence type="ECO:0000313" key="6">
    <source>
        <dbReference type="Proteomes" id="UP000198711"/>
    </source>
</evidence>
<name>A0A8X8I948_9BACT</name>
<dbReference type="AlphaFoldDB" id="A0A8X8I948"/>
<protein>
    <submittedName>
        <fullName evidence="5">Fructokinase</fullName>
    </submittedName>
</protein>
<reference evidence="5 6" key="1">
    <citation type="submission" date="2016-10" db="EMBL/GenBank/DDBJ databases">
        <authorList>
            <person name="Varghese N."/>
            <person name="Submissions S."/>
        </authorList>
    </citation>
    <scope>NUCLEOTIDE SEQUENCE [LARGE SCALE GENOMIC DNA]</scope>
    <source>
        <strain evidence="5 6">DSM 25353</strain>
    </source>
</reference>
<dbReference type="InterPro" id="IPR011611">
    <property type="entry name" value="PfkB_dom"/>
</dbReference>
<evidence type="ECO:0000256" key="1">
    <source>
        <dbReference type="ARBA" id="ARBA00010688"/>
    </source>
</evidence>
<dbReference type="InterPro" id="IPR002173">
    <property type="entry name" value="Carboh/pur_kinase_PfkB_CS"/>
</dbReference>
<comment type="similarity">
    <text evidence="1">Belongs to the carbohydrate kinase PfkB family.</text>
</comment>
<accession>A0A8X8I948</accession>
<organism evidence="5 6">
    <name type="scientific">Hydrobacter penzbergensis</name>
    <dbReference type="NCBI Taxonomy" id="1235997"/>
    <lineage>
        <taxon>Bacteria</taxon>
        <taxon>Pseudomonadati</taxon>
        <taxon>Bacteroidota</taxon>
        <taxon>Chitinophagia</taxon>
        <taxon>Chitinophagales</taxon>
        <taxon>Chitinophagaceae</taxon>
        <taxon>Hydrobacter</taxon>
    </lineage>
</organism>
<sequence length="295" mass="32507">MNQHKHNIASYGEILWDLFPSGAKPGGAPMNVAYHLQKLGQAPALITRIGSDQYGSDLVEVMKNAGLSTHYVQLDKTYATGLVRVLANEQTDVVYDIVKPAAWDEIVADHENLELAVNANYFIYGSLSARSLQSRDTLFKLLHLARTKVLDINLRAPHYDQFTIEYLISEATIFKLNIHELELVTSWLGHYPTHAKRIEAVYEKFKTPMIVVTMGSEGAMLYKEGQLYQHAGYTVEVADTVGSGDAFLAGLLHQLINGAAVEDALAFACAMGALIATKKGGCPDYLVTEIDLILH</sequence>
<dbReference type="InterPro" id="IPR050306">
    <property type="entry name" value="PfkB_Carbo_kinase"/>
</dbReference>
<evidence type="ECO:0000259" key="4">
    <source>
        <dbReference type="Pfam" id="PF00294"/>
    </source>
</evidence>
<dbReference type="SUPFAM" id="SSF53613">
    <property type="entry name" value="Ribokinase-like"/>
    <property type="match status" value="1"/>
</dbReference>
<dbReference type="PROSITE" id="PS00583">
    <property type="entry name" value="PFKB_KINASES_1"/>
    <property type="match status" value="1"/>
</dbReference>
<gene>
    <name evidence="5" type="ORF">SAMN05444410_101477</name>
</gene>
<keyword evidence="3" id="KW-0418">Kinase</keyword>
<keyword evidence="6" id="KW-1185">Reference proteome</keyword>
<proteinExistence type="inferred from homology"/>
<dbReference type="InterPro" id="IPR029056">
    <property type="entry name" value="Ribokinase-like"/>
</dbReference>
<dbReference type="PROSITE" id="PS00584">
    <property type="entry name" value="PFKB_KINASES_2"/>
    <property type="match status" value="1"/>
</dbReference>
<evidence type="ECO:0000256" key="3">
    <source>
        <dbReference type="ARBA" id="ARBA00022777"/>
    </source>
</evidence>
<dbReference type="GO" id="GO:0016301">
    <property type="term" value="F:kinase activity"/>
    <property type="evidence" value="ECO:0007669"/>
    <property type="project" value="UniProtKB-KW"/>
</dbReference>
<evidence type="ECO:0000313" key="5">
    <source>
        <dbReference type="EMBL" id="SDW19350.1"/>
    </source>
</evidence>
<dbReference type="PANTHER" id="PTHR43085:SF57">
    <property type="entry name" value="CARBOHYDRATE KINASE PFKB DOMAIN-CONTAINING PROTEIN"/>
    <property type="match status" value="1"/>
</dbReference>